<feature type="non-terminal residue" evidence="1">
    <location>
        <position position="51"/>
    </location>
</feature>
<name>A0AAV4GC35_9GAST</name>
<reference evidence="1 2" key="1">
    <citation type="journal article" date="2021" name="Elife">
        <title>Chloroplast acquisition without the gene transfer in kleptoplastic sea slugs, Plakobranchus ocellatus.</title>
        <authorList>
            <person name="Maeda T."/>
            <person name="Takahashi S."/>
            <person name="Yoshida T."/>
            <person name="Shimamura S."/>
            <person name="Takaki Y."/>
            <person name="Nagai Y."/>
            <person name="Toyoda A."/>
            <person name="Suzuki Y."/>
            <person name="Arimoto A."/>
            <person name="Ishii H."/>
            <person name="Satoh N."/>
            <person name="Nishiyama T."/>
            <person name="Hasebe M."/>
            <person name="Maruyama T."/>
            <person name="Minagawa J."/>
            <person name="Obokata J."/>
            <person name="Shigenobu S."/>
        </authorList>
    </citation>
    <scope>NUCLEOTIDE SEQUENCE [LARGE SCALE GENOMIC DNA]</scope>
</reference>
<comment type="caution">
    <text evidence="1">The sequence shown here is derived from an EMBL/GenBank/DDBJ whole genome shotgun (WGS) entry which is preliminary data.</text>
</comment>
<dbReference type="Proteomes" id="UP000762676">
    <property type="component" value="Unassembled WGS sequence"/>
</dbReference>
<evidence type="ECO:0000313" key="2">
    <source>
        <dbReference type="Proteomes" id="UP000762676"/>
    </source>
</evidence>
<sequence>MVEGSVKRSKGLDIEMGCAQRCYHKPGVGGQTKSCIDHQKISVFCLEQYAQ</sequence>
<proteinExistence type="predicted"/>
<dbReference type="EMBL" id="BMAT01004897">
    <property type="protein sequence ID" value="GFR82578.1"/>
    <property type="molecule type" value="Genomic_DNA"/>
</dbReference>
<gene>
    <name evidence="1" type="ORF">ElyMa_002366500</name>
</gene>
<keyword evidence="2" id="KW-1185">Reference proteome</keyword>
<accession>A0AAV4GC35</accession>
<protein>
    <submittedName>
        <fullName evidence="1">Uncharacterized protein</fullName>
    </submittedName>
</protein>
<organism evidence="1 2">
    <name type="scientific">Elysia marginata</name>
    <dbReference type="NCBI Taxonomy" id="1093978"/>
    <lineage>
        <taxon>Eukaryota</taxon>
        <taxon>Metazoa</taxon>
        <taxon>Spiralia</taxon>
        <taxon>Lophotrochozoa</taxon>
        <taxon>Mollusca</taxon>
        <taxon>Gastropoda</taxon>
        <taxon>Heterobranchia</taxon>
        <taxon>Euthyneura</taxon>
        <taxon>Panpulmonata</taxon>
        <taxon>Sacoglossa</taxon>
        <taxon>Placobranchoidea</taxon>
        <taxon>Plakobranchidae</taxon>
        <taxon>Elysia</taxon>
    </lineage>
</organism>
<evidence type="ECO:0000313" key="1">
    <source>
        <dbReference type="EMBL" id="GFR82578.1"/>
    </source>
</evidence>
<dbReference type="AlphaFoldDB" id="A0AAV4GC35"/>